<evidence type="ECO:0000313" key="9">
    <source>
        <dbReference type="Proteomes" id="UP001055057"/>
    </source>
</evidence>
<proteinExistence type="predicted"/>
<dbReference type="EMBL" id="BPRB01000114">
    <property type="protein sequence ID" value="GJE60034.1"/>
    <property type="molecule type" value="Genomic_DNA"/>
</dbReference>
<comment type="caution">
    <text evidence="8">The sequence shown here is derived from an EMBL/GenBank/DDBJ whole genome shotgun (WGS) entry which is preliminary data.</text>
</comment>
<reference evidence="8" key="2">
    <citation type="submission" date="2021-08" db="EMBL/GenBank/DDBJ databases">
        <authorList>
            <person name="Tani A."/>
            <person name="Ola A."/>
            <person name="Ogura Y."/>
            <person name="Katsura K."/>
            <person name="Hayashi T."/>
        </authorList>
    </citation>
    <scope>NUCLEOTIDE SEQUENCE</scope>
    <source>
        <strain evidence="8">DSM 23632</strain>
    </source>
</reference>
<reference evidence="8" key="1">
    <citation type="journal article" date="2021" name="Front. Microbiol.">
        <title>Comprehensive Comparative Genomics and Phenotyping of Methylobacterium Species.</title>
        <authorList>
            <person name="Alessa O."/>
            <person name="Ogura Y."/>
            <person name="Fujitani Y."/>
            <person name="Takami H."/>
            <person name="Hayashi T."/>
            <person name="Sahin N."/>
            <person name="Tani A."/>
        </authorList>
    </citation>
    <scope>NUCLEOTIDE SEQUENCE</scope>
    <source>
        <strain evidence="8">DSM 23632</strain>
    </source>
</reference>
<keyword evidence="4 6" id="KW-1133">Transmembrane helix</keyword>
<evidence type="ECO:0000259" key="7">
    <source>
        <dbReference type="Pfam" id="PF00482"/>
    </source>
</evidence>
<keyword evidence="3 6" id="KW-0812">Transmembrane</keyword>
<gene>
    <name evidence="8" type="ORF">MPOCJGCO_2143</name>
</gene>
<feature type="transmembrane region" description="Helical" evidence="6">
    <location>
        <begin position="6"/>
        <end position="31"/>
    </location>
</feature>
<evidence type="ECO:0000256" key="2">
    <source>
        <dbReference type="ARBA" id="ARBA00022475"/>
    </source>
</evidence>
<organism evidence="8 9">
    <name type="scientific">Methylobacterium trifolii</name>
    <dbReference type="NCBI Taxonomy" id="1003092"/>
    <lineage>
        <taxon>Bacteria</taxon>
        <taxon>Pseudomonadati</taxon>
        <taxon>Pseudomonadota</taxon>
        <taxon>Alphaproteobacteria</taxon>
        <taxon>Hyphomicrobiales</taxon>
        <taxon>Methylobacteriaceae</taxon>
        <taxon>Methylobacterium</taxon>
    </lineage>
</organism>
<evidence type="ECO:0000313" key="8">
    <source>
        <dbReference type="EMBL" id="GJE60034.1"/>
    </source>
</evidence>
<dbReference type="Proteomes" id="UP001055057">
    <property type="component" value="Unassembled WGS sequence"/>
</dbReference>
<feature type="domain" description="Type II secretion system protein GspF" evidence="7">
    <location>
        <begin position="162"/>
        <end position="291"/>
    </location>
</feature>
<comment type="subcellular location">
    <subcellularLocation>
        <location evidence="1">Cell membrane</location>
        <topology evidence="1">Multi-pass membrane protein</topology>
    </subcellularLocation>
</comment>
<keyword evidence="5 6" id="KW-0472">Membrane</keyword>
<keyword evidence="2" id="KW-1003">Cell membrane</keyword>
<evidence type="ECO:0000256" key="6">
    <source>
        <dbReference type="SAM" id="Phobius"/>
    </source>
</evidence>
<evidence type="ECO:0000256" key="1">
    <source>
        <dbReference type="ARBA" id="ARBA00004651"/>
    </source>
</evidence>
<sequence>MPAQVSPLLLVTLLVFGSGVLAVYAGTQALAHRNRLRRRFAGLAGPLAAPGSADAPGWLDIDPARLGIDRAAQRTLQAALIRAGFFAPSAVAAYAVIRLALLAVLPLGGLALSFVAFPAVGPLERGVLTLVLLAIAIVIPRASLSRRQRALEGKYRLTFPDFIDMLVICINAGLSLEAALDRGARELGDADWELRANLALMSGEMRAGKSTGDALKALADRLGLAEARSFAALLHQTLELGTDIVQALTTFSDEMRDKRMARAEEKAAALPPKLTLPLGLFIFPVVLIAVLAPAVLRIMNAVRP</sequence>
<dbReference type="InterPro" id="IPR018076">
    <property type="entry name" value="T2SS_GspF_dom"/>
</dbReference>
<feature type="transmembrane region" description="Helical" evidence="6">
    <location>
        <begin position="99"/>
        <end position="120"/>
    </location>
</feature>
<evidence type="ECO:0000256" key="5">
    <source>
        <dbReference type="ARBA" id="ARBA00023136"/>
    </source>
</evidence>
<feature type="transmembrane region" description="Helical" evidence="6">
    <location>
        <begin position="274"/>
        <end position="296"/>
    </location>
</feature>
<name>A0ABQ4TZP1_9HYPH</name>
<dbReference type="Pfam" id="PF00482">
    <property type="entry name" value="T2SSF"/>
    <property type="match status" value="1"/>
</dbReference>
<dbReference type="PANTHER" id="PTHR35007:SF2">
    <property type="entry name" value="PILUS ASSEMBLE PROTEIN"/>
    <property type="match status" value="1"/>
</dbReference>
<evidence type="ECO:0000256" key="4">
    <source>
        <dbReference type="ARBA" id="ARBA00022989"/>
    </source>
</evidence>
<keyword evidence="9" id="KW-1185">Reference proteome</keyword>
<dbReference type="RefSeq" id="WP_238182579.1">
    <property type="nucleotide sequence ID" value="NZ_BPRB01000114.1"/>
</dbReference>
<evidence type="ECO:0000256" key="3">
    <source>
        <dbReference type="ARBA" id="ARBA00022692"/>
    </source>
</evidence>
<accession>A0ABQ4TZP1</accession>
<feature type="transmembrane region" description="Helical" evidence="6">
    <location>
        <begin position="126"/>
        <end position="144"/>
    </location>
</feature>
<dbReference type="PANTHER" id="PTHR35007">
    <property type="entry name" value="INTEGRAL MEMBRANE PROTEIN-RELATED"/>
    <property type="match status" value="1"/>
</dbReference>
<protein>
    <recommendedName>
        <fullName evidence="7">Type II secretion system protein GspF domain-containing protein</fullName>
    </recommendedName>
</protein>